<comment type="caution">
    <text evidence="6">The sequence shown here is derived from an EMBL/GenBank/DDBJ whole genome shotgun (WGS) entry which is preliminary data.</text>
</comment>
<dbReference type="PANTHER" id="PTHR43649">
    <property type="entry name" value="ARABINOSE-BINDING PROTEIN-RELATED"/>
    <property type="match status" value="1"/>
</dbReference>
<keyword evidence="5" id="KW-0472">Membrane</keyword>
<keyword evidence="3" id="KW-0732">Signal</keyword>
<evidence type="ECO:0000256" key="5">
    <source>
        <dbReference type="SAM" id="Phobius"/>
    </source>
</evidence>
<sequence length="459" mass="50038">MAERGGKRQFARRTLLEAAGAFTAAGLVGGAYYLGSHRPARDWEDLGDDRLQVLTHRDDTANGQRRLLIDQWNAWHPEHQAQMVELPAIADLQYSAIHAALQSESGEADVVDLDIPWIADFAAAGRLEPFDDIDTEGFLERPLATGRVGGRLFALPFNTNVGMLYYRAGERSDYAEGVLSVTEAKSIEDWSGLRYAVERMLEANADFEGGIAMQLASYEGFTVNVWEYLLANGADVAEGDGRIDFGARSEAVGLLEELAVDLHEEVGDGAHVILQDSLQYNEDESMAAFQQGRVPFLRHWPQAVRTLRSCDLDFAVGVVPMPGGVLGGGSLAVSAHSRYKHVSRSLVEFLTGPTSQQLLFERGGFAATRPEPYFDAIAQIANGVAAADPCESADGPRAEADELYDALTGDGGPGRRPAVERYTQFSRAFRDRLHPELASNAAPEFDGLQRHLDDAIDGK</sequence>
<evidence type="ECO:0000256" key="3">
    <source>
        <dbReference type="ARBA" id="ARBA00022729"/>
    </source>
</evidence>
<dbReference type="PANTHER" id="PTHR43649:SF34">
    <property type="entry name" value="ABC TRANSPORTER PERIPLASMIC-BINDING PROTEIN YCJN-RELATED"/>
    <property type="match status" value="1"/>
</dbReference>
<feature type="region of interest" description="Disordered" evidence="4">
    <location>
        <begin position="439"/>
        <end position="459"/>
    </location>
</feature>
<keyword evidence="5" id="KW-1133">Transmembrane helix</keyword>
<evidence type="ECO:0000313" key="7">
    <source>
        <dbReference type="Proteomes" id="UP000305792"/>
    </source>
</evidence>
<organism evidence="6 7">
    <name type="scientific">Glycomyces paridis</name>
    <dbReference type="NCBI Taxonomy" id="2126555"/>
    <lineage>
        <taxon>Bacteria</taxon>
        <taxon>Bacillati</taxon>
        <taxon>Actinomycetota</taxon>
        <taxon>Actinomycetes</taxon>
        <taxon>Glycomycetales</taxon>
        <taxon>Glycomycetaceae</taxon>
        <taxon>Glycomyces</taxon>
    </lineage>
</organism>
<evidence type="ECO:0000256" key="4">
    <source>
        <dbReference type="SAM" id="MobiDB-lite"/>
    </source>
</evidence>
<evidence type="ECO:0000313" key="6">
    <source>
        <dbReference type="EMBL" id="THV23594.1"/>
    </source>
</evidence>
<evidence type="ECO:0000256" key="1">
    <source>
        <dbReference type="ARBA" id="ARBA00008520"/>
    </source>
</evidence>
<dbReference type="Gene3D" id="3.40.190.10">
    <property type="entry name" value="Periplasmic binding protein-like II"/>
    <property type="match status" value="2"/>
</dbReference>
<dbReference type="PROSITE" id="PS51318">
    <property type="entry name" value="TAT"/>
    <property type="match status" value="1"/>
</dbReference>
<name>A0A4S8P6Z6_9ACTN</name>
<keyword evidence="5" id="KW-0812">Transmembrane</keyword>
<keyword evidence="7" id="KW-1185">Reference proteome</keyword>
<comment type="similarity">
    <text evidence="1">Belongs to the bacterial solute-binding protein 1 family.</text>
</comment>
<dbReference type="EMBL" id="STGX01000021">
    <property type="protein sequence ID" value="THV23594.1"/>
    <property type="molecule type" value="Genomic_DNA"/>
</dbReference>
<dbReference type="OrthoDB" id="3495561at2"/>
<dbReference type="InterPro" id="IPR006311">
    <property type="entry name" value="TAT_signal"/>
</dbReference>
<evidence type="ECO:0000256" key="2">
    <source>
        <dbReference type="ARBA" id="ARBA00022448"/>
    </source>
</evidence>
<keyword evidence="2" id="KW-0813">Transport</keyword>
<dbReference type="InterPro" id="IPR006059">
    <property type="entry name" value="SBP"/>
</dbReference>
<dbReference type="RefSeq" id="WP_136531967.1">
    <property type="nucleotide sequence ID" value="NZ_STGX01000021.1"/>
</dbReference>
<dbReference type="InterPro" id="IPR050490">
    <property type="entry name" value="Bact_solute-bd_prot1"/>
</dbReference>
<feature type="transmembrane region" description="Helical" evidence="5">
    <location>
        <begin position="14"/>
        <end position="34"/>
    </location>
</feature>
<accession>A0A4S8P6Z6</accession>
<dbReference type="Proteomes" id="UP000305792">
    <property type="component" value="Unassembled WGS sequence"/>
</dbReference>
<proteinExistence type="inferred from homology"/>
<dbReference type="SUPFAM" id="SSF53850">
    <property type="entry name" value="Periplasmic binding protein-like II"/>
    <property type="match status" value="1"/>
</dbReference>
<gene>
    <name evidence="6" type="ORF">E9998_22630</name>
</gene>
<feature type="compositionally biased region" description="Basic and acidic residues" evidence="4">
    <location>
        <begin position="447"/>
        <end position="459"/>
    </location>
</feature>
<reference evidence="6 7" key="1">
    <citation type="journal article" date="2018" name="Int. J. Syst. Evol. Microbiol.">
        <title>Glycomyces paridis sp. nov., isolated from the medicinal plant Paris polyphylla.</title>
        <authorList>
            <person name="Fang X.M."/>
            <person name="Bai J.L."/>
            <person name="Su J."/>
            <person name="Zhao L.L."/>
            <person name="Liu H.Y."/>
            <person name="Ma B.P."/>
            <person name="Zhang Y.Q."/>
            <person name="Yu L.Y."/>
        </authorList>
    </citation>
    <scope>NUCLEOTIDE SEQUENCE [LARGE SCALE GENOMIC DNA]</scope>
    <source>
        <strain evidence="6 7">CPCC 204357</strain>
    </source>
</reference>
<dbReference type="AlphaFoldDB" id="A0A4S8P6Z6"/>
<protein>
    <submittedName>
        <fullName evidence="6">Extracellular solute-binding protein</fullName>
    </submittedName>
</protein>
<dbReference type="Pfam" id="PF13416">
    <property type="entry name" value="SBP_bac_8"/>
    <property type="match status" value="1"/>
</dbReference>